<sequence>MFFLRRGKIMNIELAKELLSFHSCRNDDINNPKWENGFLGSLRPFQGKIYEENFKEIIECLKTLEIEIKKENIDKNIVSDIISIIHLTRVWVSKKGILGENNLLTNEQTKYLLTWVDIIESCFMSLLEGASEEAFFDYDDYCDNKYF</sequence>
<evidence type="ECO:0000313" key="2">
    <source>
        <dbReference type="Proteomes" id="UP000003748"/>
    </source>
</evidence>
<dbReference type="eggNOG" id="ENOG50336IR">
    <property type="taxonomic scope" value="Bacteria"/>
</dbReference>
<dbReference type="STRING" id="546275.FUSPEROL_01760"/>
<reference evidence="1 2" key="1">
    <citation type="submission" date="2010-02" db="EMBL/GenBank/DDBJ databases">
        <authorList>
            <person name="Weinstock G."/>
            <person name="Sodergren E."/>
            <person name="Clifton S."/>
            <person name="Fulton L."/>
            <person name="Fulton B."/>
            <person name="Courtney L."/>
            <person name="Fronick C."/>
            <person name="Harrison M."/>
            <person name="Strong C."/>
            <person name="Farmer C."/>
            <person name="Delahaunty K."/>
            <person name="Markovic C."/>
            <person name="Hall O."/>
            <person name="Minx P."/>
            <person name="Tomlinson C."/>
            <person name="Mitreva M."/>
            <person name="Nelson J."/>
            <person name="Hou S."/>
            <person name="Wollam A."/>
            <person name="Pepin K.H."/>
            <person name="Johnson M."/>
            <person name="Bhonagiri V."/>
            <person name="Zhang X."/>
            <person name="Suruliraj S."/>
            <person name="Warren W."/>
            <person name="Chinwalla A."/>
            <person name="Mardis E.R."/>
            <person name="Wilson R.K."/>
        </authorList>
    </citation>
    <scope>NUCLEOTIDE SEQUENCE [LARGE SCALE GENOMIC DNA]</scope>
    <source>
        <strain evidence="1 2">ATCC 33693</strain>
    </source>
</reference>
<organism evidence="1 2">
    <name type="scientific">Fusobacterium periodonticum ATCC 33693</name>
    <dbReference type="NCBI Taxonomy" id="546275"/>
    <lineage>
        <taxon>Bacteria</taxon>
        <taxon>Fusobacteriati</taxon>
        <taxon>Fusobacteriota</taxon>
        <taxon>Fusobacteriia</taxon>
        <taxon>Fusobacteriales</taxon>
        <taxon>Fusobacteriaceae</taxon>
        <taxon>Fusobacterium</taxon>
    </lineage>
</organism>
<dbReference type="Proteomes" id="UP000003748">
    <property type="component" value="Unassembled WGS sequence"/>
</dbReference>
<dbReference type="AlphaFoldDB" id="D4CWF1"/>
<evidence type="ECO:0000313" key="1">
    <source>
        <dbReference type="EMBL" id="EFE86366.1"/>
    </source>
</evidence>
<comment type="caution">
    <text evidence="1">The sequence shown here is derived from an EMBL/GenBank/DDBJ whole genome shotgun (WGS) entry which is preliminary data.</text>
</comment>
<name>D4CWF1_9FUSO</name>
<accession>D4CWF1</accession>
<gene>
    <name evidence="1" type="ORF">FUSPEROL_01760</name>
</gene>
<dbReference type="EMBL" id="ACJY01000089">
    <property type="protein sequence ID" value="EFE86366.1"/>
    <property type="molecule type" value="Genomic_DNA"/>
</dbReference>
<proteinExistence type="predicted"/>
<protein>
    <submittedName>
        <fullName evidence="1">Uncharacterized protein</fullName>
    </submittedName>
</protein>
<dbReference type="HOGENOM" id="CLU_1873391_0_0_0"/>